<dbReference type="Pfam" id="PF03772">
    <property type="entry name" value="Competence"/>
    <property type="match status" value="1"/>
</dbReference>
<keyword evidence="4 6" id="KW-1133">Transmembrane helix</keyword>
<feature type="transmembrane region" description="Helical" evidence="6">
    <location>
        <begin position="415"/>
        <end position="442"/>
    </location>
</feature>
<accession>A0ABQ0WCX5</accession>
<feature type="transmembrane region" description="Helical" evidence="6">
    <location>
        <begin position="342"/>
        <end position="363"/>
    </location>
</feature>
<dbReference type="SMART" id="SM00849">
    <property type="entry name" value="Lactamase_B"/>
    <property type="match status" value="1"/>
</dbReference>
<sequence length="782" mass="84750">MRLPATFALALGALGGAVAFHGAEIGLPLMGLVLMASMAARRVTLVASGLMALWVLCSLLQSAGGQLPEGLVGEPLLIEARVEALHRFPNMQRMTLAIDDCRPIAEGLPDCRKLKRVRVTWYGARSQDAAGSTATDDVVVEQGERWQWVVRLRPGSGMANATGFDYERWLWRRGIQATGSVASSEQAVRLESAPVDARDGLLNYLLHLPLEDHHRRWLAALTLGVGQQLSDDEWSMLRDTGTTHLAVVSGLHVGMVALLVLVMARLVARLLYPRRWRLLTWPWWGAALMISGYAWLVGAEPPVLRALIMSLVGLWVASGWHSPSPWQGLALAFTGVVVLDPLALWHSGLWLSFGAVALLILIWQGRDPGSGAAGTLHAIWRTQWLLAPLVAGLVLLAFGLVTALSPLLNLFAVPWLTLVVVPLGMLGWLTSVIWPSAGVLVWQLAGQAIDVLVWALSVAAEFQGVVWYPEESPGLRLAMVMLSIAVVMALPGLAWRLRLVLGMGLLVAALVVRSDTPAPGEARVVVWDVGQGLMVEVQTAHHRLLFDSGPRFSSGFAPLQSFWRSSQQFDAVVISHADLDHAGGVSSLLNDHRVEQWYYPEAESLVLPQGAGFSHCRHGLGWRWDGVEFRFLWPPAGDLQTQLSANDRSCVLELEVAGRRILVPGDAGKRTERFWMGAFEGALDVLVAGHHGSATSTGAALVAARPPAMAIFSAGRYNAAGHPADEVVRRLRRAGSCLLSTALDGQIRLYVDDAGRISWRARRRPLVVGAVEGPCHGVESGH</sequence>
<dbReference type="SUPFAM" id="SSF56281">
    <property type="entry name" value="Metallo-hydrolase/oxidoreductase"/>
    <property type="match status" value="1"/>
</dbReference>
<dbReference type="InterPro" id="IPR052159">
    <property type="entry name" value="Competence_DNA_uptake"/>
</dbReference>
<feature type="transmembrane region" description="Helical" evidence="6">
    <location>
        <begin position="384"/>
        <end position="403"/>
    </location>
</feature>
<evidence type="ECO:0000259" key="7">
    <source>
        <dbReference type="SMART" id="SM00849"/>
    </source>
</evidence>
<keyword evidence="5 6" id="KW-0472">Membrane</keyword>
<name>A0ABQ0WCX5_9GAMM</name>
<evidence type="ECO:0000256" key="6">
    <source>
        <dbReference type="SAM" id="Phobius"/>
    </source>
</evidence>
<evidence type="ECO:0000313" key="8">
    <source>
        <dbReference type="EMBL" id="GEN22553.1"/>
    </source>
</evidence>
<dbReference type="InterPro" id="IPR004477">
    <property type="entry name" value="ComEC_N"/>
</dbReference>
<dbReference type="NCBIfam" id="TIGR00361">
    <property type="entry name" value="ComEC_Rec2"/>
    <property type="match status" value="1"/>
</dbReference>
<dbReference type="InterPro" id="IPR004797">
    <property type="entry name" value="Competence_ComEC/Rec2"/>
</dbReference>
<dbReference type="InterPro" id="IPR035681">
    <property type="entry name" value="ComA-like_MBL"/>
</dbReference>
<keyword evidence="3 6" id="KW-0812">Transmembrane</keyword>
<comment type="subcellular location">
    <subcellularLocation>
        <location evidence="1">Cell membrane</location>
        <topology evidence="1">Multi-pass membrane protein</topology>
    </subcellularLocation>
</comment>
<evidence type="ECO:0000256" key="1">
    <source>
        <dbReference type="ARBA" id="ARBA00004651"/>
    </source>
</evidence>
<keyword evidence="2" id="KW-1003">Cell membrane</keyword>
<organism evidence="8 9">
    <name type="scientific">Halomonas cupida</name>
    <dbReference type="NCBI Taxonomy" id="44933"/>
    <lineage>
        <taxon>Bacteria</taxon>
        <taxon>Pseudomonadati</taxon>
        <taxon>Pseudomonadota</taxon>
        <taxon>Gammaproteobacteria</taxon>
        <taxon>Oceanospirillales</taxon>
        <taxon>Halomonadaceae</taxon>
        <taxon>Halomonas</taxon>
    </lineage>
</organism>
<dbReference type="PANTHER" id="PTHR30619">
    <property type="entry name" value="DNA INTERNALIZATION/COMPETENCE PROTEIN COMEC/REC2"/>
    <property type="match status" value="1"/>
</dbReference>
<protein>
    <submittedName>
        <fullName evidence="8">DNA internalization-related competence protein ComEC/Rec2</fullName>
    </submittedName>
</protein>
<dbReference type="CDD" id="cd07731">
    <property type="entry name" value="ComA-like_MBL-fold"/>
    <property type="match status" value="1"/>
</dbReference>
<evidence type="ECO:0000256" key="2">
    <source>
        <dbReference type="ARBA" id="ARBA00022475"/>
    </source>
</evidence>
<dbReference type="InterPro" id="IPR001279">
    <property type="entry name" value="Metallo-B-lactamas"/>
</dbReference>
<feature type="domain" description="Metallo-beta-lactamase" evidence="7">
    <location>
        <begin position="531"/>
        <end position="716"/>
    </location>
</feature>
<dbReference type="Pfam" id="PF13567">
    <property type="entry name" value="DUF4131"/>
    <property type="match status" value="1"/>
</dbReference>
<gene>
    <name evidence="8" type="ORF">HCU01_05020</name>
</gene>
<evidence type="ECO:0000256" key="4">
    <source>
        <dbReference type="ARBA" id="ARBA00022989"/>
    </source>
</evidence>
<feature type="transmembrane region" description="Helical" evidence="6">
    <location>
        <begin position="245"/>
        <end position="266"/>
    </location>
</feature>
<feature type="transmembrane region" description="Helical" evidence="6">
    <location>
        <begin position="43"/>
        <end position="60"/>
    </location>
</feature>
<dbReference type="Gene3D" id="3.60.15.10">
    <property type="entry name" value="Ribonuclease Z/Hydroxyacylglutathione hydrolase-like"/>
    <property type="match status" value="1"/>
</dbReference>
<dbReference type="Proteomes" id="UP000321726">
    <property type="component" value="Unassembled WGS sequence"/>
</dbReference>
<evidence type="ECO:0000256" key="5">
    <source>
        <dbReference type="ARBA" id="ARBA00023136"/>
    </source>
</evidence>
<dbReference type="NCBIfam" id="TIGR00360">
    <property type="entry name" value="ComEC_N-term"/>
    <property type="match status" value="1"/>
</dbReference>
<dbReference type="InterPro" id="IPR025405">
    <property type="entry name" value="DUF4131"/>
</dbReference>
<evidence type="ECO:0000256" key="3">
    <source>
        <dbReference type="ARBA" id="ARBA00022692"/>
    </source>
</evidence>
<evidence type="ECO:0000313" key="9">
    <source>
        <dbReference type="Proteomes" id="UP000321726"/>
    </source>
</evidence>
<dbReference type="EMBL" id="BJXU01000016">
    <property type="protein sequence ID" value="GEN22553.1"/>
    <property type="molecule type" value="Genomic_DNA"/>
</dbReference>
<feature type="transmembrane region" description="Helical" evidence="6">
    <location>
        <begin position="303"/>
        <end position="322"/>
    </location>
</feature>
<feature type="transmembrane region" description="Helical" evidence="6">
    <location>
        <begin position="278"/>
        <end position="296"/>
    </location>
</feature>
<dbReference type="PANTHER" id="PTHR30619:SF1">
    <property type="entry name" value="RECOMBINATION PROTEIN 2"/>
    <property type="match status" value="1"/>
</dbReference>
<dbReference type="InterPro" id="IPR036866">
    <property type="entry name" value="RibonucZ/Hydroxyglut_hydro"/>
</dbReference>
<dbReference type="RefSeq" id="WP_073433281.1">
    <property type="nucleotide sequence ID" value="NZ_BJXU01000016.1"/>
</dbReference>
<feature type="transmembrane region" description="Helical" evidence="6">
    <location>
        <begin position="474"/>
        <end position="495"/>
    </location>
</feature>
<comment type="caution">
    <text evidence="8">The sequence shown here is derived from an EMBL/GenBank/DDBJ whole genome shotgun (WGS) entry which is preliminary data.</text>
</comment>
<keyword evidence="9" id="KW-1185">Reference proteome</keyword>
<proteinExistence type="predicted"/>
<reference evidence="8 9" key="1">
    <citation type="submission" date="2019-07" db="EMBL/GenBank/DDBJ databases">
        <title>Whole genome shotgun sequence of Halomonas cupida NBRC 102219.</title>
        <authorList>
            <person name="Hosoyama A."/>
            <person name="Uohara A."/>
            <person name="Ohji S."/>
            <person name="Ichikawa N."/>
        </authorList>
    </citation>
    <scope>NUCLEOTIDE SEQUENCE [LARGE SCALE GENOMIC DNA]</scope>
    <source>
        <strain evidence="8 9">NBRC 102219</strain>
    </source>
</reference>
<feature type="transmembrane region" description="Helical" evidence="6">
    <location>
        <begin position="449"/>
        <end position="468"/>
    </location>
</feature>
<dbReference type="Pfam" id="PF00753">
    <property type="entry name" value="Lactamase_B"/>
    <property type="match status" value="1"/>
</dbReference>